<dbReference type="PANTHER" id="PTHR10884:SF14">
    <property type="entry name" value="NADH DEHYDROGENASE [UBIQUINONE] IRON-SULFUR PROTEIN 3, MITOCHONDRIAL"/>
    <property type="match status" value="1"/>
</dbReference>
<evidence type="ECO:0000256" key="7">
    <source>
        <dbReference type="RuleBase" id="RU003582"/>
    </source>
</evidence>
<dbReference type="NCBIfam" id="NF004730">
    <property type="entry name" value="PRK06074.1-1"/>
    <property type="match status" value="1"/>
</dbReference>
<dbReference type="SUPFAM" id="SSF143243">
    <property type="entry name" value="Nqo5-like"/>
    <property type="match status" value="1"/>
</dbReference>
<dbReference type="PANTHER" id="PTHR10884">
    <property type="entry name" value="NADH DEHYDROGENASE UBIQUINONE IRON-SULFUR PROTEIN 3"/>
    <property type="match status" value="1"/>
</dbReference>
<reference evidence="10" key="1">
    <citation type="journal article" date="2012" name="Stand. Genomic Sci.">
        <title>Genome sequence of strain HIMB624, a cultured representative from the OM43 clade of marine Betaproteobacteria.</title>
        <authorList>
            <person name="Huggett M.J."/>
            <person name="Hayakawa D.H."/>
            <person name="Rappe M.S."/>
        </authorList>
    </citation>
    <scope>NUCLEOTIDE SEQUENCE [LARGE SCALE GENOMIC DNA]</scope>
    <source>
        <strain evidence="10">KB13</strain>
    </source>
</reference>
<dbReference type="HOGENOM" id="CLU_042628_2_1_4"/>
<accession>B6BWX2</accession>
<dbReference type="EMBL" id="DS995299">
    <property type="protein sequence ID" value="EDZ64337.1"/>
    <property type="molecule type" value="Genomic_DNA"/>
</dbReference>
<keyword evidence="4 5" id="KW-0830">Ubiquinone</keyword>
<keyword evidence="10" id="KW-1185">Reference proteome</keyword>
<dbReference type="AlphaFoldDB" id="B6BWX2"/>
<dbReference type="InterPro" id="IPR037232">
    <property type="entry name" value="NADH_quin_OxRdtase_su_C/D-like"/>
</dbReference>
<protein>
    <recommendedName>
        <fullName evidence="5">NADH-quinone oxidoreductase subunit C</fullName>
        <ecNumber evidence="5">7.1.1.-</ecNumber>
    </recommendedName>
    <alternativeName>
        <fullName evidence="5">NADH dehydrogenase I subunit C</fullName>
    </alternativeName>
    <alternativeName>
        <fullName evidence="5">NDH-1 subunit C</fullName>
    </alternativeName>
</protein>
<comment type="catalytic activity">
    <reaction evidence="5 7">
        <text>a quinone + NADH + 5 H(+)(in) = a quinol + NAD(+) + 4 H(+)(out)</text>
        <dbReference type="Rhea" id="RHEA:57888"/>
        <dbReference type="ChEBI" id="CHEBI:15378"/>
        <dbReference type="ChEBI" id="CHEBI:24646"/>
        <dbReference type="ChEBI" id="CHEBI:57540"/>
        <dbReference type="ChEBI" id="CHEBI:57945"/>
        <dbReference type="ChEBI" id="CHEBI:132124"/>
    </reaction>
</comment>
<keyword evidence="5 6" id="KW-0520">NAD</keyword>
<feature type="domain" description="NADH:ubiquinone oxidoreductase 30kDa subunit" evidence="8">
    <location>
        <begin position="34"/>
        <end position="157"/>
    </location>
</feature>
<dbReference type="InterPro" id="IPR001268">
    <property type="entry name" value="NADH_UbQ_OxRdtase_30kDa_su"/>
</dbReference>
<name>B6BWX2_9PROT</name>
<dbReference type="InterPro" id="IPR010218">
    <property type="entry name" value="NADH_DH_suC"/>
</dbReference>
<dbReference type="HAMAP" id="MF_01357">
    <property type="entry name" value="NDH1_NuoC"/>
    <property type="match status" value="1"/>
</dbReference>
<comment type="similarity">
    <text evidence="1 5 6">Belongs to the complex I 30 kDa subunit family.</text>
</comment>
<evidence type="ECO:0000256" key="6">
    <source>
        <dbReference type="RuleBase" id="RU003456"/>
    </source>
</evidence>
<comment type="subcellular location">
    <subcellularLocation>
        <location evidence="5">Cell membrane</location>
        <topology evidence="5">Peripheral membrane protein</topology>
        <orientation evidence="5">Cytoplasmic side</orientation>
    </subcellularLocation>
</comment>
<evidence type="ECO:0000313" key="10">
    <source>
        <dbReference type="Proteomes" id="UP000004188"/>
    </source>
</evidence>
<organism evidence="9 10">
    <name type="scientific">beta proteobacterium KB13</name>
    <dbReference type="NCBI Taxonomy" id="314607"/>
    <lineage>
        <taxon>Bacteria</taxon>
        <taxon>Pseudomonadati</taxon>
        <taxon>Pseudomonadota</taxon>
        <taxon>Betaproteobacteria</taxon>
        <taxon>Nitrosomonadales</taxon>
        <taxon>OM43 clade</taxon>
    </lineage>
</organism>
<dbReference type="STRING" id="314607.KB13_469"/>
<dbReference type="Gene3D" id="3.30.460.80">
    <property type="entry name" value="NADH:ubiquinone oxidoreductase, 30kDa subunit"/>
    <property type="match status" value="1"/>
</dbReference>
<evidence type="ECO:0000313" key="9">
    <source>
        <dbReference type="EMBL" id="EDZ64337.1"/>
    </source>
</evidence>
<sequence>MSDLNKLISNLKSTFPQAVVNKQFDEATLSIYGNEIIKTLKKLKTGSQFKFLQLIDIAAVDYSQYPQKLFDNNRYAVVYHLLSIKNNQRLRVRAFVEDNNFPVIETATTVYANADWYEREAFDLFGVMFLNHPDLRRILTDYGFIGHPFRKDFPMIGNVEMRYDPEQKRVIYQPVTIESRNNVPRVIDEEGFRNG</sequence>
<keyword evidence="5 6" id="KW-1278">Translocase</keyword>
<dbReference type="Pfam" id="PF00329">
    <property type="entry name" value="Complex1_30kDa"/>
    <property type="match status" value="1"/>
</dbReference>
<keyword evidence="5" id="KW-0472">Membrane</keyword>
<evidence type="ECO:0000256" key="3">
    <source>
        <dbReference type="ARBA" id="ARBA00022719"/>
    </source>
</evidence>
<keyword evidence="3 5" id="KW-0874">Quinone</keyword>
<evidence type="ECO:0000256" key="5">
    <source>
        <dbReference type="HAMAP-Rule" id="MF_01357"/>
    </source>
</evidence>
<dbReference type="InterPro" id="IPR020396">
    <property type="entry name" value="NADH_UbQ_OxRdtase_CS"/>
</dbReference>
<dbReference type="eggNOG" id="COG0852">
    <property type="taxonomic scope" value="Bacteria"/>
</dbReference>
<evidence type="ECO:0000259" key="8">
    <source>
        <dbReference type="Pfam" id="PF00329"/>
    </source>
</evidence>
<dbReference type="GO" id="GO:0048038">
    <property type="term" value="F:quinone binding"/>
    <property type="evidence" value="ECO:0007669"/>
    <property type="project" value="UniProtKB-KW"/>
</dbReference>
<dbReference type="GO" id="GO:0008137">
    <property type="term" value="F:NADH dehydrogenase (ubiquinone) activity"/>
    <property type="evidence" value="ECO:0007669"/>
    <property type="project" value="InterPro"/>
</dbReference>
<dbReference type="GO" id="GO:0050136">
    <property type="term" value="F:NADH dehydrogenase (quinone) (non-electrogenic) activity"/>
    <property type="evidence" value="ECO:0007669"/>
    <property type="project" value="UniProtKB-UniRule"/>
</dbReference>
<dbReference type="PROSITE" id="PS00542">
    <property type="entry name" value="COMPLEX1_30K"/>
    <property type="match status" value="1"/>
</dbReference>
<keyword evidence="5" id="KW-1003">Cell membrane</keyword>
<evidence type="ECO:0000256" key="2">
    <source>
        <dbReference type="ARBA" id="ARBA00022448"/>
    </source>
</evidence>
<keyword evidence="9" id="KW-0560">Oxidoreductase</keyword>
<comment type="subunit">
    <text evidence="5">NDH-1 is composed of 14 different subunits. Subunits NuoB, C, D, E, F, and G constitute the peripheral sector of the complex.</text>
</comment>
<dbReference type="NCBIfam" id="TIGR01961">
    <property type="entry name" value="NuoC_fam"/>
    <property type="match status" value="1"/>
</dbReference>
<evidence type="ECO:0000256" key="4">
    <source>
        <dbReference type="ARBA" id="ARBA00023075"/>
    </source>
</evidence>
<keyword evidence="2 5" id="KW-0813">Transport</keyword>
<dbReference type="Proteomes" id="UP000004188">
    <property type="component" value="Unassembled WGS sequence"/>
</dbReference>
<dbReference type="GO" id="GO:0005886">
    <property type="term" value="C:plasma membrane"/>
    <property type="evidence" value="ECO:0007669"/>
    <property type="project" value="UniProtKB-SubCell"/>
</dbReference>
<gene>
    <name evidence="5 9" type="primary">nuoC</name>
    <name evidence="9" type="ORF">KB13_469</name>
</gene>
<evidence type="ECO:0000256" key="1">
    <source>
        <dbReference type="ARBA" id="ARBA00007569"/>
    </source>
</evidence>
<proteinExistence type="inferred from homology"/>
<dbReference type="EC" id="7.1.1.-" evidence="5"/>
<comment type="function">
    <text evidence="5">NDH-1 shuttles electrons from NADH, via FMN and iron-sulfur (Fe-S) centers, to quinones in the respiratory chain. The immediate electron acceptor for the enzyme in this species is believed to be ubiquinone. Couples the redox reaction to proton translocation (for every two electrons transferred, four hydrogen ions are translocated across the cytoplasmic membrane), and thus conserves the redox energy in a proton gradient.</text>
</comment>